<gene>
    <name evidence="1" type="ORF">DNR46_29145</name>
</gene>
<accession>A0A3M9X450</accession>
<name>A0A3M9X450_9HYPH</name>
<evidence type="ECO:0000313" key="2">
    <source>
        <dbReference type="Proteomes" id="UP000275436"/>
    </source>
</evidence>
<dbReference type="Proteomes" id="UP000275436">
    <property type="component" value="Unassembled WGS sequence"/>
</dbReference>
<sequence length="90" mass="10007">MTIPNLLRVAGKNHFPSTWLAYETIFKSRDDLANSFRDDKTGGALLDLVGQIGESVEWFEMLVSMMNSARARVIAAASYAELHGYLLENA</sequence>
<dbReference type="AlphaFoldDB" id="A0A3M9X450"/>
<reference evidence="1 2" key="1">
    <citation type="journal article" date="2018" name="Mol. Plant Microbe Interact.">
        <title>Taxonomically Different Co-Microsymbionts of a Relict Legume, Oxytropis popoviana, Have Complementary Sets of Symbiotic Genes and Together Increase the Efficiency of Plant Nodulation.</title>
        <authorList>
            <person name="Safronova V."/>
            <person name="Belimov A."/>
            <person name="Sazanova A."/>
            <person name="Chirak E."/>
            <person name="Verkhozina A."/>
            <person name="Kuznetsova I."/>
            <person name="Andronov E."/>
            <person name="Puhalsky J."/>
            <person name="Tikhonovich I."/>
        </authorList>
    </citation>
    <scope>NUCLEOTIDE SEQUENCE [LARGE SCALE GENOMIC DNA]</scope>
    <source>
        <strain evidence="1 2">Opo-235</strain>
    </source>
</reference>
<proteinExistence type="predicted"/>
<evidence type="ECO:0000313" key="1">
    <source>
        <dbReference type="EMBL" id="RNJ42446.1"/>
    </source>
</evidence>
<dbReference type="RefSeq" id="WP_123169797.1">
    <property type="nucleotide sequence ID" value="NZ_QKOD01000011.1"/>
</dbReference>
<organism evidence="1 2">
    <name type="scientific">Mesorhizobium japonicum</name>
    <dbReference type="NCBI Taxonomy" id="2066070"/>
    <lineage>
        <taxon>Bacteria</taxon>
        <taxon>Pseudomonadati</taxon>
        <taxon>Pseudomonadota</taxon>
        <taxon>Alphaproteobacteria</taxon>
        <taxon>Hyphomicrobiales</taxon>
        <taxon>Phyllobacteriaceae</taxon>
        <taxon>Mesorhizobium</taxon>
    </lineage>
</organism>
<protein>
    <submittedName>
        <fullName evidence="1">Uncharacterized protein</fullName>
    </submittedName>
</protein>
<comment type="caution">
    <text evidence="1">The sequence shown here is derived from an EMBL/GenBank/DDBJ whole genome shotgun (WGS) entry which is preliminary data.</text>
</comment>
<dbReference type="EMBL" id="QKOD01000011">
    <property type="protein sequence ID" value="RNJ42446.1"/>
    <property type="molecule type" value="Genomic_DNA"/>
</dbReference>